<dbReference type="Proteomes" id="UP000499080">
    <property type="component" value="Unassembled WGS sequence"/>
</dbReference>
<dbReference type="EMBL" id="BGPR01084593">
    <property type="protein sequence ID" value="GBL96055.1"/>
    <property type="molecule type" value="Genomic_DNA"/>
</dbReference>
<comment type="caution">
    <text evidence="2">The sequence shown here is derived from an EMBL/GenBank/DDBJ whole genome shotgun (WGS) entry which is preliminary data.</text>
</comment>
<gene>
    <name evidence="2" type="ORF">AVEN_247902_1</name>
</gene>
<sequence length="86" mass="9302">MSGLGKVSLRDRRAPYSKPDSVKDSSCIWAWCSLNMTSRVKLSLGGMVRIFGEGSPAQVSSSTSAHDSNDEILLKIVLVLLQNGTF</sequence>
<reference evidence="2 3" key="1">
    <citation type="journal article" date="2019" name="Sci. Rep.">
        <title>Orb-weaving spider Araneus ventricosus genome elucidates the spidroin gene catalogue.</title>
        <authorList>
            <person name="Kono N."/>
            <person name="Nakamura H."/>
            <person name="Ohtoshi R."/>
            <person name="Moran D.A.P."/>
            <person name="Shinohara A."/>
            <person name="Yoshida Y."/>
            <person name="Fujiwara M."/>
            <person name="Mori M."/>
            <person name="Tomita M."/>
            <person name="Arakawa K."/>
        </authorList>
    </citation>
    <scope>NUCLEOTIDE SEQUENCE [LARGE SCALE GENOMIC DNA]</scope>
</reference>
<name>A0A4Y2BX56_ARAVE</name>
<dbReference type="AlphaFoldDB" id="A0A4Y2BX56"/>
<feature type="region of interest" description="Disordered" evidence="1">
    <location>
        <begin position="1"/>
        <end position="23"/>
    </location>
</feature>
<proteinExistence type="predicted"/>
<evidence type="ECO:0000313" key="3">
    <source>
        <dbReference type="Proteomes" id="UP000499080"/>
    </source>
</evidence>
<evidence type="ECO:0000313" key="2">
    <source>
        <dbReference type="EMBL" id="GBL96055.1"/>
    </source>
</evidence>
<accession>A0A4Y2BX56</accession>
<organism evidence="2 3">
    <name type="scientific">Araneus ventricosus</name>
    <name type="common">Orbweaver spider</name>
    <name type="synonym">Epeira ventricosa</name>
    <dbReference type="NCBI Taxonomy" id="182803"/>
    <lineage>
        <taxon>Eukaryota</taxon>
        <taxon>Metazoa</taxon>
        <taxon>Ecdysozoa</taxon>
        <taxon>Arthropoda</taxon>
        <taxon>Chelicerata</taxon>
        <taxon>Arachnida</taxon>
        <taxon>Araneae</taxon>
        <taxon>Araneomorphae</taxon>
        <taxon>Entelegynae</taxon>
        <taxon>Araneoidea</taxon>
        <taxon>Araneidae</taxon>
        <taxon>Araneus</taxon>
    </lineage>
</organism>
<evidence type="ECO:0000256" key="1">
    <source>
        <dbReference type="SAM" id="MobiDB-lite"/>
    </source>
</evidence>
<keyword evidence="3" id="KW-1185">Reference proteome</keyword>
<protein>
    <submittedName>
        <fullName evidence="2">Uncharacterized protein</fullName>
    </submittedName>
</protein>